<comment type="similarity">
    <text evidence="2">Belongs to the isochorismate synthase family.</text>
</comment>
<accession>A0A939M0J0</accession>
<reference evidence="8" key="1">
    <citation type="submission" date="2021-03" db="EMBL/GenBank/DDBJ databases">
        <title>Leucobacter chromiisoli sp. nov., isolated from chromium-containing soil of chemical plant.</title>
        <authorList>
            <person name="Xu Z."/>
        </authorList>
    </citation>
    <scope>NUCLEOTIDE SEQUENCE</scope>
    <source>
        <strain evidence="8">A2</strain>
    </source>
</reference>
<dbReference type="InterPro" id="IPR005801">
    <property type="entry name" value="ADC_synthase"/>
</dbReference>
<dbReference type="AlphaFoldDB" id="A0A939M0J0"/>
<evidence type="ECO:0000256" key="1">
    <source>
        <dbReference type="ARBA" id="ARBA00000799"/>
    </source>
</evidence>
<dbReference type="InterPro" id="IPR004561">
    <property type="entry name" value="IsoChor_synthase"/>
</dbReference>
<feature type="region of interest" description="Disordered" evidence="6">
    <location>
        <begin position="208"/>
        <end position="228"/>
    </location>
</feature>
<dbReference type="GO" id="GO:0008909">
    <property type="term" value="F:isochorismate synthase activity"/>
    <property type="evidence" value="ECO:0007669"/>
    <property type="project" value="UniProtKB-EC"/>
</dbReference>
<evidence type="ECO:0000256" key="3">
    <source>
        <dbReference type="ARBA" id="ARBA00012824"/>
    </source>
</evidence>
<organism evidence="8 9">
    <name type="scientific">Leucobacter ruminantium</name>
    <dbReference type="NCBI Taxonomy" id="1289170"/>
    <lineage>
        <taxon>Bacteria</taxon>
        <taxon>Bacillati</taxon>
        <taxon>Actinomycetota</taxon>
        <taxon>Actinomycetes</taxon>
        <taxon>Micrococcales</taxon>
        <taxon>Microbacteriaceae</taxon>
        <taxon>Leucobacter</taxon>
    </lineage>
</organism>
<dbReference type="PANTHER" id="PTHR42839">
    <property type="entry name" value="ISOCHORISMATE SYNTHASE ENTC"/>
    <property type="match status" value="1"/>
</dbReference>
<evidence type="ECO:0000259" key="7">
    <source>
        <dbReference type="Pfam" id="PF00425"/>
    </source>
</evidence>
<evidence type="ECO:0000256" key="6">
    <source>
        <dbReference type="SAM" id="MobiDB-lite"/>
    </source>
</evidence>
<gene>
    <name evidence="8" type="ORF">J4H91_14400</name>
</gene>
<name>A0A939M0J0_9MICO</name>
<protein>
    <recommendedName>
        <fullName evidence="3">isochorismate synthase</fullName>
        <ecNumber evidence="3">5.4.4.2</ecNumber>
    </recommendedName>
    <alternativeName>
        <fullName evidence="5">Isochorismate mutase</fullName>
    </alternativeName>
</protein>
<evidence type="ECO:0000256" key="2">
    <source>
        <dbReference type="ARBA" id="ARBA00005297"/>
    </source>
</evidence>
<dbReference type="Gene3D" id="3.60.120.10">
    <property type="entry name" value="Anthranilate synthase"/>
    <property type="match status" value="1"/>
</dbReference>
<dbReference type="EMBL" id="JAGDYL010000037">
    <property type="protein sequence ID" value="MBO1806493.1"/>
    <property type="molecule type" value="Genomic_DNA"/>
</dbReference>
<sequence>MAETSLACLVVVSGRVTPPCYPFVAPPALGAPCAGAAIPRSDPARRSDRNGGFRPNDGADPNDGARPLRRGDGEPSRLERVNSDPVVPRLRATTRALEEAPDLVALADPDEPLLWLRGDRGCVGIGEALRLTFSGPNRFGDAAARWREIAAEAEIDDPVDLPGTGLVALGAFAFAADSSVESVLIVPRLLVARHRGSAWITEVRVLGDDSERDPSPSIPQPQQSPMRAWPGTAFEPDTASVDAYLKGVRAAGERIGRGDVEKVVLARQVRGELPRGADLRTPLRRLADRYLDCWTFAVDGLIGASPETLIRSTGGAVSARVLAGTRARHAEDSARDARARDELLTSAKEQHEHAFAVQSVVTALSPHVRELRTSEDPFPLRLPNVWHLATDLGAALDERSSAIELVGALHPTAAVAGTPTSAAVELISELEPFDRGRYSGAVGWIDAAGDGEWVIALRCAQLGAPDPATGARAITASAGGGIVDGSDPAHELGETVSKLRPITEAFAG</sequence>
<dbReference type="InterPro" id="IPR015890">
    <property type="entry name" value="Chorismate_C"/>
</dbReference>
<dbReference type="Pfam" id="PF00425">
    <property type="entry name" value="Chorismate_bind"/>
    <property type="match status" value="1"/>
</dbReference>
<keyword evidence="9" id="KW-1185">Reference proteome</keyword>
<feature type="compositionally biased region" description="Basic and acidic residues" evidence="6">
    <location>
        <begin position="42"/>
        <end position="51"/>
    </location>
</feature>
<feature type="domain" description="Chorismate-utilising enzyme C-terminal" evidence="7">
    <location>
        <begin position="242"/>
        <end position="498"/>
    </location>
</feature>
<evidence type="ECO:0000313" key="9">
    <source>
        <dbReference type="Proteomes" id="UP000664398"/>
    </source>
</evidence>
<dbReference type="Proteomes" id="UP000664398">
    <property type="component" value="Unassembled WGS sequence"/>
</dbReference>
<dbReference type="EC" id="5.4.4.2" evidence="3"/>
<comment type="caution">
    <text evidence="8">The sequence shown here is derived from an EMBL/GenBank/DDBJ whole genome shotgun (WGS) entry which is preliminary data.</text>
</comment>
<dbReference type="PANTHER" id="PTHR42839:SF2">
    <property type="entry name" value="ISOCHORISMATE SYNTHASE ENTC"/>
    <property type="match status" value="1"/>
</dbReference>
<feature type="region of interest" description="Disordered" evidence="6">
    <location>
        <begin position="40"/>
        <end position="85"/>
    </location>
</feature>
<evidence type="ECO:0000256" key="4">
    <source>
        <dbReference type="ARBA" id="ARBA00023235"/>
    </source>
</evidence>
<comment type="catalytic activity">
    <reaction evidence="1">
        <text>chorismate = isochorismate</text>
        <dbReference type="Rhea" id="RHEA:18985"/>
        <dbReference type="ChEBI" id="CHEBI:29748"/>
        <dbReference type="ChEBI" id="CHEBI:29780"/>
        <dbReference type="EC" id="5.4.4.2"/>
    </reaction>
</comment>
<dbReference type="NCBIfam" id="TIGR00543">
    <property type="entry name" value="isochor_syn"/>
    <property type="match status" value="1"/>
</dbReference>
<evidence type="ECO:0000313" key="8">
    <source>
        <dbReference type="EMBL" id="MBO1806493.1"/>
    </source>
</evidence>
<proteinExistence type="inferred from homology"/>
<dbReference type="SUPFAM" id="SSF56322">
    <property type="entry name" value="ADC synthase"/>
    <property type="match status" value="1"/>
</dbReference>
<keyword evidence="4 8" id="KW-0413">Isomerase</keyword>
<feature type="compositionally biased region" description="Basic and acidic residues" evidence="6">
    <location>
        <begin position="69"/>
        <end position="82"/>
    </location>
</feature>
<evidence type="ECO:0000256" key="5">
    <source>
        <dbReference type="ARBA" id="ARBA00041564"/>
    </source>
</evidence>